<reference evidence="3" key="1">
    <citation type="submission" date="2017-08" db="EMBL/GenBank/DDBJ databases">
        <authorList>
            <person name="Alvarez-Ponce D."/>
            <person name="Weitzman C.L."/>
            <person name="Tillett R.L."/>
            <person name="Sandmeier F.C."/>
            <person name="Tracy C.R."/>
        </authorList>
    </citation>
    <scope>NUCLEOTIDE SEQUENCE [LARGE SCALE GENOMIC DNA]</scope>
    <source>
        <strain evidence="3">723</strain>
    </source>
</reference>
<keyword evidence="1" id="KW-0812">Transmembrane</keyword>
<feature type="transmembrane region" description="Helical" evidence="1">
    <location>
        <begin position="66"/>
        <end position="91"/>
    </location>
</feature>
<organism evidence="2 3">
    <name type="scientific">Mycoplasmopsis agassizii</name>
    <dbReference type="NCBI Taxonomy" id="33922"/>
    <lineage>
        <taxon>Bacteria</taxon>
        <taxon>Bacillati</taxon>
        <taxon>Mycoplasmatota</taxon>
        <taxon>Mycoplasmoidales</taxon>
        <taxon>Metamycoplasmataceae</taxon>
        <taxon>Mycoplasmopsis</taxon>
    </lineage>
</organism>
<accession>A0A269TK59</accession>
<dbReference type="RefSeq" id="WP_095334824.1">
    <property type="nucleotide sequence ID" value="NZ_NQNY01000007.1"/>
</dbReference>
<evidence type="ECO:0000313" key="2">
    <source>
        <dbReference type="EMBL" id="PAK21318.1"/>
    </source>
</evidence>
<gene>
    <name evidence="2" type="ORF">CJJ23_02680</name>
</gene>
<proteinExistence type="predicted"/>
<keyword evidence="1" id="KW-1133">Transmembrane helix</keyword>
<dbReference type="Pfam" id="PF14808">
    <property type="entry name" value="TMEM164"/>
    <property type="match status" value="1"/>
</dbReference>
<feature type="transmembrane region" description="Helical" evidence="1">
    <location>
        <begin position="210"/>
        <end position="232"/>
    </location>
</feature>
<evidence type="ECO:0008006" key="4">
    <source>
        <dbReference type="Google" id="ProtNLM"/>
    </source>
</evidence>
<dbReference type="EMBL" id="NQNY01000007">
    <property type="protein sequence ID" value="PAK21318.1"/>
    <property type="molecule type" value="Genomic_DNA"/>
</dbReference>
<feature type="transmembrane region" description="Helical" evidence="1">
    <location>
        <begin position="22"/>
        <end position="45"/>
    </location>
</feature>
<feature type="transmembrane region" description="Helical" evidence="1">
    <location>
        <begin position="183"/>
        <end position="201"/>
    </location>
</feature>
<evidence type="ECO:0000313" key="3">
    <source>
        <dbReference type="Proteomes" id="UP000216943"/>
    </source>
</evidence>
<comment type="caution">
    <text evidence="2">The sequence shown here is derived from an EMBL/GenBank/DDBJ whole genome shotgun (WGS) entry which is preliminary data.</text>
</comment>
<feature type="transmembrane region" description="Helical" evidence="1">
    <location>
        <begin position="111"/>
        <end position="130"/>
    </location>
</feature>
<feature type="transmembrane region" description="Helical" evidence="1">
    <location>
        <begin position="137"/>
        <end position="154"/>
    </location>
</feature>
<name>A0A269TK59_9BACT</name>
<dbReference type="Proteomes" id="UP000216943">
    <property type="component" value="Unassembled WGS sequence"/>
</dbReference>
<protein>
    <recommendedName>
        <fullName evidence="4">Integral membrane protein (Intg_mem_TP0381)</fullName>
    </recommendedName>
</protein>
<evidence type="ECO:0000256" key="1">
    <source>
        <dbReference type="SAM" id="Phobius"/>
    </source>
</evidence>
<dbReference type="AlphaFoldDB" id="A0A269TK59"/>
<keyword evidence="1" id="KW-0472">Membrane</keyword>
<sequence length="331" mass="39335">MNNYNFFSWAGNNTIFAGGQKILMIALIVVALLAMVVVSFFTPYIKRKYDSYIYLQQQNAKSKSMFYFKTNWWWIIIASFLVFIFFFRILIFTNSIVNTDLPIYPRIWELVPLHWTRISMVLLIVVLFSVGKVKSSSYTYFLFLPSIATGFLALTNPDLGPRPEAYAGIEVHWGADSYVFWDYYFVHIFNVIVPWMLLILYRPKLTFKTLIYSFIVIWIYLISVFIINISLASSSETVDEIWISNYAYLAPDRYNPTLSGFAKPLTLWPYNLITYLILFTFTNWLISIIYYYIDKAFKKYYPYHQLNPEWNFIINVKKQFLKCKIWLTKTR</sequence>
<feature type="transmembrane region" description="Helical" evidence="1">
    <location>
        <begin position="272"/>
        <end position="293"/>
    </location>
</feature>
<dbReference type="OrthoDB" id="401241at2"/>